<name>A0ABU9C290_9BURK</name>
<protein>
    <recommendedName>
        <fullName evidence="1">UPF0311 protein AACH00_06400</fullName>
    </recommendedName>
</protein>
<accession>A0ABU9C290</accession>
<keyword evidence="3" id="KW-1185">Reference proteome</keyword>
<evidence type="ECO:0000256" key="1">
    <source>
        <dbReference type="HAMAP-Rule" id="MF_00775"/>
    </source>
</evidence>
<organism evidence="2 3">
    <name type="scientific">Ideonella margarita</name>
    <dbReference type="NCBI Taxonomy" id="2984191"/>
    <lineage>
        <taxon>Bacteria</taxon>
        <taxon>Pseudomonadati</taxon>
        <taxon>Pseudomonadota</taxon>
        <taxon>Betaproteobacteria</taxon>
        <taxon>Burkholderiales</taxon>
        <taxon>Sphaerotilaceae</taxon>
        <taxon>Ideonella</taxon>
    </lineage>
</organism>
<dbReference type="PANTHER" id="PTHR37315">
    <property type="entry name" value="UPF0311 PROTEIN BLR7842"/>
    <property type="match status" value="1"/>
</dbReference>
<dbReference type="RefSeq" id="WP_341398252.1">
    <property type="nucleotide sequence ID" value="NZ_JBBUTI010000004.1"/>
</dbReference>
<gene>
    <name evidence="2" type="ORF">AACH00_06400</name>
</gene>
<dbReference type="EMBL" id="JBBUTI010000004">
    <property type="protein sequence ID" value="MEK8045972.1"/>
    <property type="molecule type" value="Genomic_DNA"/>
</dbReference>
<evidence type="ECO:0000313" key="2">
    <source>
        <dbReference type="EMBL" id="MEK8045972.1"/>
    </source>
</evidence>
<evidence type="ECO:0000313" key="3">
    <source>
        <dbReference type="Proteomes" id="UP001379945"/>
    </source>
</evidence>
<dbReference type="Pfam" id="PF11578">
    <property type="entry name" value="DUF3237"/>
    <property type="match status" value="1"/>
</dbReference>
<proteinExistence type="inferred from homology"/>
<dbReference type="Gene3D" id="2.40.160.20">
    <property type="match status" value="1"/>
</dbReference>
<dbReference type="PANTHER" id="PTHR37315:SF1">
    <property type="entry name" value="UPF0311 PROTEIN BLR7842"/>
    <property type="match status" value="1"/>
</dbReference>
<reference evidence="2 3" key="1">
    <citation type="submission" date="2024-04" db="EMBL/GenBank/DDBJ databases">
        <title>Novel species of the genus Ideonella isolated from streams.</title>
        <authorList>
            <person name="Lu H."/>
        </authorList>
    </citation>
    <scope>NUCLEOTIDE SEQUENCE [LARGE SCALE GENOMIC DNA]</scope>
    <source>
        <strain evidence="2 3">LYT19W</strain>
    </source>
</reference>
<dbReference type="Proteomes" id="UP001379945">
    <property type="component" value="Unassembled WGS sequence"/>
</dbReference>
<dbReference type="HAMAP" id="MF_00775">
    <property type="entry name" value="UPF0311"/>
    <property type="match status" value="1"/>
</dbReference>
<comment type="similarity">
    <text evidence="1">Belongs to the UPF0311 family.</text>
</comment>
<comment type="caution">
    <text evidence="2">The sequence shown here is derived from an EMBL/GenBank/DDBJ whole genome shotgun (WGS) entry which is preliminary data.</text>
</comment>
<dbReference type="InterPro" id="IPR020915">
    <property type="entry name" value="UPF0311"/>
</dbReference>
<sequence>MPAANTTPHHDTLAPPALPLMTQIRCEVAGLVSLGAGPHGERRYVPLGGGTARGPELNGELVPGGVDWQVLRQDGALDIAAHYVIRTDDGGLIEVQSNGLRHGPPEVMAQLARGEDVPASSYYFRTVMRFTTGAPAWLHLNKVLALAVGRREADRVLLDVYRVG</sequence>